<evidence type="ECO:0000256" key="6">
    <source>
        <dbReference type="PROSITE-ProRule" id="PRU00284"/>
    </source>
</evidence>
<sequence length="561" mass="60690">MIKFTTIRKKLLTGFSIILIIIAIFGLYTSLVMQDSKSHVEKLMNEQLNHLVLDDELESNMNLQAAYMRGYFLFGDESAKKRYQSAVDEGIALDKKASKLTKNPVILQVMQDKIEWGTKVDTAMNLYDAGKKKEALSLIRTEIIPLTEEITGTLQKVANERKSEMNKSSDDLIANSSKVIKVTVFISILAIVAGLFIATFTARLISKPILQLKERMQEMEKGDFSNEPLEVSSQDEIKDLVDAANSMSSQFSHVIGEMSGVAAEMTNRSAELTQSADEVRAGSEQVATTMEELASGAESQASRAADLSSMMNSFSEKAETANVSGGNAGTRAEEVLKLTNEGASLMHSSTSQMEHIDSIVKQAADKMENLDVQSKEISKLVTVIHAIAEQTNLLALNAAIEAARAGEHGKGFAVVADEVRKLAEQVTNSVTEITGFVNDIQTESGSVAASLRDGYAEVAAGTQQVKETGRTFEIITAAVESVAESIQSVSDNLSEMNESSHKMGMFSEEIAAVSEQSAAGIEETSASSEETSSSMEEVAANARELSTLAENLNSLVKQFKV</sequence>
<evidence type="ECO:0000256" key="5">
    <source>
        <dbReference type="ARBA" id="ARBA00029447"/>
    </source>
</evidence>
<dbReference type="Pfam" id="PF00672">
    <property type="entry name" value="HAMP"/>
    <property type="match status" value="1"/>
</dbReference>
<dbReference type="CDD" id="cd06225">
    <property type="entry name" value="HAMP"/>
    <property type="match status" value="1"/>
</dbReference>
<dbReference type="PANTHER" id="PTHR32089">
    <property type="entry name" value="METHYL-ACCEPTING CHEMOTAXIS PROTEIN MCPB"/>
    <property type="match status" value="1"/>
</dbReference>
<dbReference type="Gene3D" id="1.10.287.950">
    <property type="entry name" value="Methyl-accepting chemotaxis protein"/>
    <property type="match status" value="1"/>
</dbReference>
<dbReference type="RefSeq" id="WP_348027284.1">
    <property type="nucleotide sequence ID" value="NZ_CP129113.1"/>
</dbReference>
<dbReference type="PROSITE" id="PS50885">
    <property type="entry name" value="HAMP"/>
    <property type="match status" value="1"/>
</dbReference>
<evidence type="ECO:0000313" key="11">
    <source>
        <dbReference type="EMBL" id="WLV24349.1"/>
    </source>
</evidence>
<dbReference type="PROSITE" id="PS50111">
    <property type="entry name" value="CHEMOTAXIS_TRANSDUC_2"/>
    <property type="match status" value="1"/>
</dbReference>
<dbReference type="SUPFAM" id="SSF58104">
    <property type="entry name" value="Methyl-accepting chemotaxis protein (MCP) signaling domain"/>
    <property type="match status" value="1"/>
</dbReference>
<dbReference type="PRINTS" id="PR00260">
    <property type="entry name" value="CHEMTRNSDUCR"/>
</dbReference>
<organism evidence="11 12">
    <name type="scientific">Aciduricibacillus chroicocephali</name>
    <dbReference type="NCBI Taxonomy" id="3054939"/>
    <lineage>
        <taxon>Bacteria</taxon>
        <taxon>Bacillati</taxon>
        <taxon>Bacillota</taxon>
        <taxon>Bacilli</taxon>
        <taxon>Bacillales</taxon>
        <taxon>Bacillaceae</taxon>
        <taxon>Aciduricibacillus</taxon>
    </lineage>
</organism>
<dbReference type="Pfam" id="PF12729">
    <property type="entry name" value="4HB_MCP_1"/>
    <property type="match status" value="1"/>
</dbReference>
<dbReference type="Pfam" id="PF00015">
    <property type="entry name" value="MCPsignal"/>
    <property type="match status" value="1"/>
</dbReference>
<feature type="domain" description="Methyl-accepting transducer" evidence="9">
    <location>
        <begin position="275"/>
        <end position="532"/>
    </location>
</feature>
<comment type="subcellular location">
    <subcellularLocation>
        <location evidence="1">Cell membrane</location>
    </subcellularLocation>
</comment>
<evidence type="ECO:0000256" key="4">
    <source>
        <dbReference type="ARBA" id="ARBA00023224"/>
    </source>
</evidence>
<dbReference type="EMBL" id="CP129113">
    <property type="protein sequence ID" value="WLV24349.1"/>
    <property type="molecule type" value="Genomic_DNA"/>
</dbReference>
<keyword evidence="4 6" id="KW-0807">Transducer</keyword>
<evidence type="ECO:0000256" key="7">
    <source>
        <dbReference type="SAM" id="MobiDB-lite"/>
    </source>
</evidence>
<gene>
    <name evidence="11" type="ORF">QR721_12005</name>
</gene>
<accession>A0ABY9KUX3</accession>
<feature type="transmembrane region" description="Helical" evidence="8">
    <location>
        <begin position="12"/>
        <end position="33"/>
    </location>
</feature>
<keyword evidence="8" id="KW-0812">Transmembrane</keyword>
<evidence type="ECO:0000256" key="8">
    <source>
        <dbReference type="SAM" id="Phobius"/>
    </source>
</evidence>
<dbReference type="InterPro" id="IPR004089">
    <property type="entry name" value="MCPsignal_dom"/>
</dbReference>
<dbReference type="InterPro" id="IPR004090">
    <property type="entry name" value="Chemotax_Me-accpt_rcpt"/>
</dbReference>
<keyword evidence="3 8" id="KW-0472">Membrane</keyword>
<evidence type="ECO:0000259" key="10">
    <source>
        <dbReference type="PROSITE" id="PS50885"/>
    </source>
</evidence>
<name>A0ABY9KUX3_9BACI</name>
<dbReference type="SMART" id="SM00304">
    <property type="entry name" value="HAMP"/>
    <property type="match status" value="1"/>
</dbReference>
<comment type="similarity">
    <text evidence="5">Belongs to the methyl-accepting chemotaxis (MCP) protein family.</text>
</comment>
<feature type="transmembrane region" description="Helical" evidence="8">
    <location>
        <begin position="184"/>
        <end position="206"/>
    </location>
</feature>
<dbReference type="Proteomes" id="UP001180087">
    <property type="component" value="Chromosome"/>
</dbReference>
<dbReference type="InterPro" id="IPR003660">
    <property type="entry name" value="HAMP_dom"/>
</dbReference>
<evidence type="ECO:0000313" key="12">
    <source>
        <dbReference type="Proteomes" id="UP001180087"/>
    </source>
</evidence>
<evidence type="ECO:0000256" key="2">
    <source>
        <dbReference type="ARBA" id="ARBA00022475"/>
    </source>
</evidence>
<evidence type="ECO:0000256" key="3">
    <source>
        <dbReference type="ARBA" id="ARBA00023136"/>
    </source>
</evidence>
<evidence type="ECO:0000259" key="9">
    <source>
        <dbReference type="PROSITE" id="PS50111"/>
    </source>
</evidence>
<evidence type="ECO:0000256" key="1">
    <source>
        <dbReference type="ARBA" id="ARBA00004236"/>
    </source>
</evidence>
<feature type="region of interest" description="Disordered" evidence="7">
    <location>
        <begin position="517"/>
        <end position="540"/>
    </location>
</feature>
<reference evidence="11" key="1">
    <citation type="submission" date="2023-06" db="EMBL/GenBank/DDBJ databases">
        <title>A Treasure from Seagulls: Isolation and Description of Aciduricobacillus qingdaonensis gen. nov., sp. nov., a Rare Obligately Uric Acid-utilizing Member in the Family Bacillaceae.</title>
        <authorList>
            <person name="Liu W."/>
            <person name="Wang B."/>
        </authorList>
    </citation>
    <scope>NUCLEOTIDE SEQUENCE</scope>
    <source>
        <strain evidence="11">44XB</strain>
    </source>
</reference>
<keyword evidence="12" id="KW-1185">Reference proteome</keyword>
<dbReference type="InterPro" id="IPR024478">
    <property type="entry name" value="HlyB_4HB_MCP"/>
</dbReference>
<protein>
    <submittedName>
        <fullName evidence="11">Methyl-accepting chemotaxis protein</fullName>
    </submittedName>
</protein>
<keyword evidence="2" id="KW-1003">Cell membrane</keyword>
<feature type="domain" description="HAMP" evidence="10">
    <location>
        <begin position="203"/>
        <end position="256"/>
    </location>
</feature>
<proteinExistence type="inferred from homology"/>
<dbReference type="SMART" id="SM00283">
    <property type="entry name" value="MA"/>
    <property type="match status" value="1"/>
</dbReference>
<dbReference type="PANTHER" id="PTHR32089:SF114">
    <property type="entry name" value="METHYL-ACCEPTING CHEMOTAXIS PROTEIN MCPB"/>
    <property type="match status" value="1"/>
</dbReference>
<keyword evidence="8" id="KW-1133">Transmembrane helix</keyword>
<dbReference type="CDD" id="cd11386">
    <property type="entry name" value="MCP_signal"/>
    <property type="match status" value="1"/>
</dbReference>